<dbReference type="InterPro" id="IPR036806">
    <property type="entry name" value="YozE_SAM-like_sf"/>
</dbReference>
<protein>
    <submittedName>
        <fullName evidence="2">YozE family protein</fullName>
    </submittedName>
</protein>
<gene>
    <name evidence="2" type="ORF">QTL97_00535</name>
</gene>
<accession>A0AAW9A5J1</accession>
<dbReference type="AlphaFoldDB" id="A0AAW9A5J1"/>
<evidence type="ECO:0000313" key="3">
    <source>
        <dbReference type="Proteomes" id="UP001271648"/>
    </source>
</evidence>
<proteinExistence type="predicted"/>
<dbReference type="NCBIfam" id="NF010193">
    <property type="entry name" value="PRK13672.1"/>
    <property type="match status" value="1"/>
</dbReference>
<reference evidence="2 3" key="1">
    <citation type="submission" date="2023-06" db="EMBL/GenBank/DDBJ databases">
        <title>Sporosarcina sp. nov., isolated from Korean traditional fermented seafood 'Jeotgal'.</title>
        <authorList>
            <person name="Yang A.I."/>
            <person name="Shin N.-R."/>
        </authorList>
    </citation>
    <scope>NUCLEOTIDE SEQUENCE [LARGE SCALE GENOMIC DNA]</scope>
    <source>
        <strain evidence="2 3">KCTC43456</strain>
    </source>
</reference>
<dbReference type="InterPro" id="IPR023089">
    <property type="entry name" value="YozE_SAM-like"/>
</dbReference>
<dbReference type="Pfam" id="PF06855">
    <property type="entry name" value="YozE_SAM_like"/>
    <property type="match status" value="1"/>
</dbReference>
<name>A0AAW9A5J1_9BACL</name>
<dbReference type="Proteomes" id="UP001271648">
    <property type="component" value="Unassembled WGS sequence"/>
</dbReference>
<dbReference type="Gene3D" id="1.10.150.260">
    <property type="entry name" value="YozE SAM-like"/>
    <property type="match status" value="1"/>
</dbReference>
<dbReference type="RefSeq" id="WP_283731950.1">
    <property type="nucleotide sequence ID" value="NZ_CP125968.1"/>
</dbReference>
<evidence type="ECO:0000259" key="1">
    <source>
        <dbReference type="Pfam" id="PF06855"/>
    </source>
</evidence>
<comment type="caution">
    <text evidence="2">The sequence shown here is derived from an EMBL/GenBank/DDBJ whole genome shotgun (WGS) entry which is preliminary data.</text>
</comment>
<evidence type="ECO:0000313" key="2">
    <source>
        <dbReference type="EMBL" id="MDW0115425.1"/>
    </source>
</evidence>
<dbReference type="SUPFAM" id="SSF140652">
    <property type="entry name" value="YozE-like"/>
    <property type="match status" value="1"/>
</dbReference>
<sequence>MDRSFYQFVLSFRGGKKDDSMSVFAEAMFYDQSFPRDERGFDPLSRYLEEKADPEMPSVVFDELFELYQERFR</sequence>
<organism evidence="2 3">
    <name type="scientific">Sporosarcina thermotolerans</name>
    <dbReference type="NCBI Taxonomy" id="633404"/>
    <lineage>
        <taxon>Bacteria</taxon>
        <taxon>Bacillati</taxon>
        <taxon>Bacillota</taxon>
        <taxon>Bacilli</taxon>
        <taxon>Bacillales</taxon>
        <taxon>Caryophanaceae</taxon>
        <taxon>Sporosarcina</taxon>
    </lineage>
</organism>
<feature type="domain" description="YozE SAM-like" evidence="1">
    <location>
        <begin position="4"/>
        <end position="70"/>
    </location>
</feature>
<keyword evidence="3" id="KW-1185">Reference proteome</keyword>
<dbReference type="EMBL" id="JAUBDJ010000001">
    <property type="protein sequence ID" value="MDW0115425.1"/>
    <property type="molecule type" value="Genomic_DNA"/>
</dbReference>